<keyword evidence="5 6" id="KW-0472">Membrane</keyword>
<dbReference type="GO" id="GO:0033013">
    <property type="term" value="P:tetrapyrrole metabolic process"/>
    <property type="evidence" value="ECO:0007669"/>
    <property type="project" value="UniProtKB-ARBA"/>
</dbReference>
<keyword evidence="3 6" id="KW-0812">Transmembrane</keyword>
<evidence type="ECO:0000313" key="7">
    <source>
        <dbReference type="EMBL" id="SQB15583.1"/>
    </source>
</evidence>
<dbReference type="AlphaFoldDB" id="A0A2X2URI6"/>
<name>A0A2X2URI6_9FIRM</name>
<evidence type="ECO:0000256" key="6">
    <source>
        <dbReference type="SAM" id="Phobius"/>
    </source>
</evidence>
<dbReference type="InterPro" id="IPR038330">
    <property type="entry name" value="TspO/MBR-related_sf"/>
</dbReference>
<comment type="subcellular location">
    <subcellularLocation>
        <location evidence="1">Membrane</location>
        <topology evidence="1">Multi-pass membrane protein</topology>
    </subcellularLocation>
</comment>
<dbReference type="Pfam" id="PF03073">
    <property type="entry name" value="TspO_MBR"/>
    <property type="match status" value="1"/>
</dbReference>
<keyword evidence="4 6" id="KW-1133">Transmembrane helix</keyword>
<dbReference type="PANTHER" id="PTHR10057">
    <property type="entry name" value="PERIPHERAL-TYPE BENZODIAZEPINE RECEPTOR"/>
    <property type="match status" value="1"/>
</dbReference>
<sequence>MKIRNKSALIISILIPLAVGSMSALFSGNMLSYSILDKPAFSPPGFIFPIVWTILYILMGISSYIVYSSNSPNKPKALLIYGIQLFFNFCWSIIFFGLDLYLFAFIWLIALIFIIIIMIRQFYIVSPLAAYLQIPYLIWCIFAAYLNFSIFILN</sequence>
<dbReference type="Proteomes" id="UP000251853">
    <property type="component" value="Unassembled WGS sequence"/>
</dbReference>
<feature type="transmembrane region" description="Helical" evidence="6">
    <location>
        <begin position="7"/>
        <end position="26"/>
    </location>
</feature>
<dbReference type="PIRSF" id="PIRSF005859">
    <property type="entry name" value="PBR"/>
    <property type="match status" value="1"/>
</dbReference>
<evidence type="ECO:0000256" key="3">
    <source>
        <dbReference type="ARBA" id="ARBA00022692"/>
    </source>
</evidence>
<evidence type="ECO:0000313" key="8">
    <source>
        <dbReference type="Proteomes" id="UP000251853"/>
    </source>
</evidence>
<gene>
    <name evidence="7" type="ORF">NCTC11224_04657</name>
</gene>
<evidence type="ECO:0000256" key="5">
    <source>
        <dbReference type="ARBA" id="ARBA00023136"/>
    </source>
</evidence>
<dbReference type="Gene3D" id="1.20.1260.100">
    <property type="entry name" value="TspO/MBR protein"/>
    <property type="match status" value="1"/>
</dbReference>
<evidence type="ECO:0000256" key="1">
    <source>
        <dbReference type="ARBA" id="ARBA00004141"/>
    </source>
</evidence>
<protein>
    <submittedName>
        <fullName evidence="7">TspO and MBR-like protein</fullName>
    </submittedName>
</protein>
<keyword evidence="8" id="KW-1185">Reference proteome</keyword>
<feature type="transmembrane region" description="Helical" evidence="6">
    <location>
        <begin position="136"/>
        <end position="153"/>
    </location>
</feature>
<evidence type="ECO:0000256" key="2">
    <source>
        <dbReference type="ARBA" id="ARBA00007524"/>
    </source>
</evidence>
<dbReference type="CDD" id="cd15904">
    <property type="entry name" value="TSPO_MBR"/>
    <property type="match status" value="1"/>
</dbReference>
<feature type="transmembrane region" description="Helical" evidence="6">
    <location>
        <begin position="104"/>
        <end position="124"/>
    </location>
</feature>
<reference evidence="7 8" key="1">
    <citation type="submission" date="2018-06" db="EMBL/GenBank/DDBJ databases">
        <authorList>
            <consortium name="Pathogen Informatics"/>
            <person name="Doyle S."/>
        </authorList>
    </citation>
    <scope>NUCLEOTIDE SEQUENCE [LARGE SCALE GENOMIC DNA]</scope>
    <source>
        <strain evidence="7 8">NCTC11224</strain>
    </source>
</reference>
<feature type="transmembrane region" description="Helical" evidence="6">
    <location>
        <begin position="46"/>
        <end position="66"/>
    </location>
</feature>
<proteinExistence type="inferred from homology"/>
<dbReference type="InterPro" id="IPR004307">
    <property type="entry name" value="TspO_MBR"/>
</dbReference>
<feature type="transmembrane region" description="Helical" evidence="6">
    <location>
        <begin position="78"/>
        <end position="98"/>
    </location>
</feature>
<dbReference type="FunFam" id="1.20.1260.100:FF:000001">
    <property type="entry name" value="translocator protein 2"/>
    <property type="match status" value="1"/>
</dbReference>
<comment type="similarity">
    <text evidence="2">Belongs to the TspO/BZRP family.</text>
</comment>
<dbReference type="EMBL" id="UAVW01000018">
    <property type="protein sequence ID" value="SQB15583.1"/>
    <property type="molecule type" value="Genomic_DNA"/>
</dbReference>
<organism evidence="7 8">
    <name type="scientific">Enterocloster clostridioformis</name>
    <dbReference type="NCBI Taxonomy" id="1531"/>
    <lineage>
        <taxon>Bacteria</taxon>
        <taxon>Bacillati</taxon>
        <taxon>Bacillota</taxon>
        <taxon>Clostridia</taxon>
        <taxon>Lachnospirales</taxon>
        <taxon>Lachnospiraceae</taxon>
        <taxon>Enterocloster</taxon>
    </lineage>
</organism>
<dbReference type="PANTHER" id="PTHR10057:SF0">
    <property type="entry name" value="TRANSLOCATOR PROTEIN"/>
    <property type="match status" value="1"/>
</dbReference>
<accession>A0A2X2URI6</accession>
<dbReference type="RefSeq" id="WP_089776457.1">
    <property type="nucleotide sequence ID" value="NZ_CAUDZF010000236.1"/>
</dbReference>
<evidence type="ECO:0000256" key="4">
    <source>
        <dbReference type="ARBA" id="ARBA00022989"/>
    </source>
</evidence>
<dbReference type="GO" id="GO:0016020">
    <property type="term" value="C:membrane"/>
    <property type="evidence" value="ECO:0007669"/>
    <property type="project" value="UniProtKB-SubCell"/>
</dbReference>